<dbReference type="Gene3D" id="3.40.50.200">
    <property type="entry name" value="Peptidase S8/S53 domain"/>
    <property type="match status" value="1"/>
</dbReference>
<dbReference type="PROSITE" id="PS00136">
    <property type="entry name" value="SUBTILASE_ASP"/>
    <property type="match status" value="1"/>
</dbReference>
<evidence type="ECO:0000259" key="9">
    <source>
        <dbReference type="Pfam" id="PF00082"/>
    </source>
</evidence>
<name>A0A1B1MUH3_STIMO</name>
<evidence type="ECO:0000256" key="4">
    <source>
        <dbReference type="ARBA" id="ARBA00022825"/>
    </source>
</evidence>
<evidence type="ECO:0000256" key="3">
    <source>
        <dbReference type="ARBA" id="ARBA00022801"/>
    </source>
</evidence>
<dbReference type="AlphaFoldDB" id="A0A1B1MUH3"/>
<dbReference type="InterPro" id="IPR034193">
    <property type="entry name" value="PCSK9_ProteinaseK-like"/>
</dbReference>
<dbReference type="FunFam" id="3.40.50.200:FF:000014">
    <property type="entry name" value="Proteinase K"/>
    <property type="match status" value="1"/>
</dbReference>
<dbReference type="InterPro" id="IPR000209">
    <property type="entry name" value="Peptidase_S8/S53_dom"/>
</dbReference>
<keyword evidence="4 6" id="KW-0720">Serine protease</keyword>
<dbReference type="PROSITE" id="PS00137">
    <property type="entry name" value="SUBTILASE_HIS"/>
    <property type="match status" value="1"/>
</dbReference>
<reference evidence="11" key="1">
    <citation type="journal article" date="2016" name="Fish Shellfish Immunol.">
        <title>Two proprotein convertase subtilisin/kexin type 9 (PCSK9) paralogs from the tropical sea cucumber (Stichopus monotuberculatus): Molecular characterization and inducible expression with immune challenge.</title>
        <authorList>
            <person name="Ren C."/>
            <person name="Jiang X."/>
            <person name="Chen T."/>
            <person name="Hu C."/>
        </authorList>
    </citation>
    <scope>NUCLEOTIDE SEQUENCE</scope>
</reference>
<dbReference type="SUPFAM" id="SSF52743">
    <property type="entry name" value="Subtilisin-like"/>
    <property type="match status" value="1"/>
</dbReference>
<dbReference type="PANTHER" id="PTHR43806:SF58">
    <property type="entry name" value="ALKALINE PROTEASE 1-RELATED"/>
    <property type="match status" value="1"/>
</dbReference>
<dbReference type="InterPro" id="IPR023827">
    <property type="entry name" value="Peptidase_S8_Asp-AS"/>
</dbReference>
<dbReference type="Pfam" id="PF05922">
    <property type="entry name" value="Inhibitor_I9"/>
    <property type="match status" value="1"/>
</dbReference>
<dbReference type="InterPro" id="IPR036852">
    <property type="entry name" value="Peptidase_S8/S53_dom_sf"/>
</dbReference>
<dbReference type="PROSITE" id="PS00138">
    <property type="entry name" value="SUBTILASE_SER"/>
    <property type="match status" value="1"/>
</dbReference>
<dbReference type="GO" id="GO:0005615">
    <property type="term" value="C:extracellular space"/>
    <property type="evidence" value="ECO:0007669"/>
    <property type="project" value="TreeGrafter"/>
</dbReference>
<dbReference type="SUPFAM" id="SSF54897">
    <property type="entry name" value="Protease propeptides/inhibitors"/>
    <property type="match status" value="1"/>
</dbReference>
<evidence type="ECO:0000259" key="10">
    <source>
        <dbReference type="Pfam" id="PF05922"/>
    </source>
</evidence>
<organism evidence="11">
    <name type="scientific">Stichopus monotuberculatus</name>
    <name type="common">Sea cucumber</name>
    <name type="synonym">Holothuria monotuberculata</name>
    <dbReference type="NCBI Taxonomy" id="576894"/>
    <lineage>
        <taxon>Eukaryota</taxon>
        <taxon>Metazoa</taxon>
        <taxon>Echinodermata</taxon>
        <taxon>Eleutherozoa</taxon>
        <taxon>Echinozoa</taxon>
        <taxon>Holothuroidea</taxon>
        <taxon>Aspidochirotacea</taxon>
        <taxon>Aspidochirotida</taxon>
        <taxon>Stichopodidae</taxon>
        <taxon>Stichopus</taxon>
    </lineage>
</organism>
<feature type="region of interest" description="Disordered" evidence="8">
    <location>
        <begin position="346"/>
        <end position="373"/>
    </location>
</feature>
<evidence type="ECO:0000256" key="5">
    <source>
        <dbReference type="PIRSR" id="PIRSR615500-1"/>
    </source>
</evidence>
<gene>
    <name evidence="11" type="primary">PCSK9-2</name>
</gene>
<dbReference type="GO" id="GO:0006508">
    <property type="term" value="P:proteolysis"/>
    <property type="evidence" value="ECO:0007669"/>
    <property type="project" value="UniProtKB-KW"/>
</dbReference>
<dbReference type="CDD" id="cd04077">
    <property type="entry name" value="Peptidases_S8_PCSK9_ProteinaseK_like"/>
    <property type="match status" value="1"/>
</dbReference>
<evidence type="ECO:0000256" key="6">
    <source>
        <dbReference type="PROSITE-ProRule" id="PRU01240"/>
    </source>
</evidence>
<dbReference type="Pfam" id="PF00082">
    <property type="entry name" value="Peptidase_S8"/>
    <property type="match status" value="1"/>
</dbReference>
<dbReference type="PRINTS" id="PR00723">
    <property type="entry name" value="SUBTILISIN"/>
</dbReference>
<dbReference type="InterPro" id="IPR023828">
    <property type="entry name" value="Peptidase_S8_Ser-AS"/>
</dbReference>
<evidence type="ECO:0000256" key="8">
    <source>
        <dbReference type="SAM" id="MobiDB-lite"/>
    </source>
</evidence>
<dbReference type="GO" id="GO:0004252">
    <property type="term" value="F:serine-type endopeptidase activity"/>
    <property type="evidence" value="ECO:0007669"/>
    <property type="project" value="UniProtKB-UniRule"/>
</dbReference>
<feature type="active site" description="Charge relay system" evidence="5 6">
    <location>
        <position position="123"/>
    </location>
</feature>
<dbReference type="PROSITE" id="PS51892">
    <property type="entry name" value="SUBTILASE"/>
    <property type="match status" value="1"/>
</dbReference>
<dbReference type="PANTHER" id="PTHR43806">
    <property type="entry name" value="PEPTIDASE S8"/>
    <property type="match status" value="1"/>
</dbReference>
<keyword evidence="2 6" id="KW-0645">Protease</keyword>
<sequence>MFAPLYRSQEKIDGSYIVVFQDGVDTRASVNEIENIPFFKSLGGRVDRVYESALNGFAATMPSSVVELVRRLSFVKYVQEDQVMRINAVASWGLDRIDQRTSTMDGEYNVSQTGNGVHVYVIDTGIRTTHVDFGGRADTNSTLDFCANNNGGEDCHGHGTHCAGTVGGQSYGVAKQVRLYGIRVLNCIGSGTTTNIIAGMDWVTANHRAPAVASMSLGGGQNNALNDAVQRMYDADVTVVVAAGNDNQDASNYSPASAAAAITVAATDDSDTRASFSNFGMVVDIFAPGVSITSAWIGSNTDSNTISGTSMACPHVAGAAALLLGVHPDDHPVDIENHLIAEATTDTVKDAGDGSPNRLLFVGDDHEDHGHEH</sequence>
<dbReference type="InterPro" id="IPR022398">
    <property type="entry name" value="Peptidase_S8_His-AS"/>
</dbReference>
<dbReference type="InterPro" id="IPR050131">
    <property type="entry name" value="Peptidase_S8_subtilisin-like"/>
</dbReference>
<feature type="compositionally biased region" description="Basic and acidic residues" evidence="8">
    <location>
        <begin position="363"/>
        <end position="373"/>
    </location>
</feature>
<feature type="domain" description="Peptidase S8/S53" evidence="9">
    <location>
        <begin position="114"/>
        <end position="353"/>
    </location>
</feature>
<evidence type="ECO:0000313" key="11">
    <source>
        <dbReference type="EMBL" id="ANS72701.1"/>
    </source>
</evidence>
<accession>A0A1B1MUH3</accession>
<evidence type="ECO:0000256" key="2">
    <source>
        <dbReference type="ARBA" id="ARBA00022670"/>
    </source>
</evidence>
<dbReference type="InterPro" id="IPR010259">
    <property type="entry name" value="S8pro/Inhibitor_I9"/>
</dbReference>
<dbReference type="InterPro" id="IPR015500">
    <property type="entry name" value="Peptidase_S8_subtilisin-rel"/>
</dbReference>
<feature type="domain" description="Inhibitor I9" evidence="10">
    <location>
        <begin position="15"/>
        <end position="86"/>
    </location>
</feature>
<dbReference type="EMBL" id="KX266238">
    <property type="protein sequence ID" value="ANS72703.1"/>
    <property type="molecule type" value="Genomic_DNA"/>
</dbReference>
<comment type="similarity">
    <text evidence="1 6 7">Belongs to the peptidase S8 family.</text>
</comment>
<keyword evidence="3 6" id="KW-0378">Hydrolase</keyword>
<evidence type="ECO:0000256" key="1">
    <source>
        <dbReference type="ARBA" id="ARBA00011073"/>
    </source>
</evidence>
<dbReference type="InterPro" id="IPR037045">
    <property type="entry name" value="S8pro/Inhibitor_I9_sf"/>
</dbReference>
<proteinExistence type="evidence at transcript level"/>
<dbReference type="EMBL" id="KX266236">
    <property type="protein sequence ID" value="ANS72701.1"/>
    <property type="molecule type" value="mRNA"/>
</dbReference>
<evidence type="ECO:0000256" key="7">
    <source>
        <dbReference type="RuleBase" id="RU003355"/>
    </source>
</evidence>
<dbReference type="Gene3D" id="3.30.70.80">
    <property type="entry name" value="Peptidase S8 propeptide/proteinase inhibitor I9"/>
    <property type="match status" value="1"/>
</dbReference>
<feature type="active site" description="Charge relay system" evidence="5 6">
    <location>
        <position position="158"/>
    </location>
</feature>
<protein>
    <submittedName>
        <fullName evidence="11">Proprotein convertase subtilisin/kexin type 9-2</fullName>
    </submittedName>
</protein>
<feature type="active site" description="Charge relay system" evidence="5 6">
    <location>
        <position position="310"/>
    </location>
</feature>